<protein>
    <submittedName>
        <fullName evidence="4">Uncharacterized protein</fullName>
    </submittedName>
</protein>
<dbReference type="SUPFAM" id="SSF51197">
    <property type="entry name" value="Clavaminate synthase-like"/>
    <property type="match status" value="1"/>
</dbReference>
<comment type="caution">
    <text evidence="4">The sequence shown here is derived from an EMBL/GenBank/DDBJ whole genome shotgun (WGS) entry which is preliminary data.</text>
</comment>
<evidence type="ECO:0000313" key="4">
    <source>
        <dbReference type="EMBL" id="CAK7267255.1"/>
    </source>
</evidence>
<organism evidence="4 5">
    <name type="scientific">Sporothrix epigloea</name>
    <dbReference type="NCBI Taxonomy" id="1892477"/>
    <lineage>
        <taxon>Eukaryota</taxon>
        <taxon>Fungi</taxon>
        <taxon>Dikarya</taxon>
        <taxon>Ascomycota</taxon>
        <taxon>Pezizomycotina</taxon>
        <taxon>Sordariomycetes</taxon>
        <taxon>Sordariomycetidae</taxon>
        <taxon>Ophiostomatales</taxon>
        <taxon>Ophiostomataceae</taxon>
        <taxon>Sporothrix</taxon>
    </lineage>
</organism>
<dbReference type="PROSITE" id="PS50181">
    <property type="entry name" value="FBOX"/>
    <property type="match status" value="1"/>
</dbReference>
<dbReference type="InterPro" id="IPR050910">
    <property type="entry name" value="JMJD6_ArgDemeth/LysHydrox"/>
</dbReference>
<evidence type="ECO:0000259" key="3">
    <source>
        <dbReference type="PROSITE" id="PS51184"/>
    </source>
</evidence>
<dbReference type="Proteomes" id="UP001642502">
    <property type="component" value="Unassembled WGS sequence"/>
</dbReference>
<dbReference type="PANTHER" id="PTHR12480:SF21">
    <property type="entry name" value="JMJC DOMAIN-CONTAINING PROTEIN 8"/>
    <property type="match status" value="1"/>
</dbReference>
<gene>
    <name evidence="4" type="ORF">SEPCBS119000_002453</name>
</gene>
<reference evidence="4 5" key="1">
    <citation type="submission" date="2024-01" db="EMBL/GenBank/DDBJ databases">
        <authorList>
            <person name="Allen C."/>
            <person name="Tagirdzhanova G."/>
        </authorList>
    </citation>
    <scope>NUCLEOTIDE SEQUENCE [LARGE SCALE GENOMIC DNA]</scope>
    <source>
        <strain evidence="4 5">CBS 119000</strain>
    </source>
</reference>
<name>A0ABP0DG92_9PEZI</name>
<dbReference type="InterPro" id="IPR003347">
    <property type="entry name" value="JmjC_dom"/>
</dbReference>
<dbReference type="InterPro" id="IPR001810">
    <property type="entry name" value="F-box_dom"/>
</dbReference>
<feature type="compositionally biased region" description="Gly residues" evidence="1">
    <location>
        <begin position="532"/>
        <end position="544"/>
    </location>
</feature>
<dbReference type="InterPro" id="IPR036047">
    <property type="entry name" value="F-box-like_dom_sf"/>
</dbReference>
<proteinExistence type="predicted"/>
<dbReference type="Gene3D" id="2.60.120.650">
    <property type="entry name" value="Cupin"/>
    <property type="match status" value="1"/>
</dbReference>
<feature type="compositionally biased region" description="Basic and acidic residues" evidence="1">
    <location>
        <begin position="495"/>
        <end position="513"/>
    </location>
</feature>
<accession>A0ABP0DG92</accession>
<dbReference type="SUPFAM" id="SSF81383">
    <property type="entry name" value="F-box domain"/>
    <property type="match status" value="1"/>
</dbReference>
<feature type="domain" description="JmjC" evidence="3">
    <location>
        <begin position="289"/>
        <end position="448"/>
    </location>
</feature>
<dbReference type="PROSITE" id="PS51184">
    <property type="entry name" value="JMJC"/>
    <property type="match status" value="1"/>
</dbReference>
<dbReference type="SMART" id="SM00256">
    <property type="entry name" value="FBOX"/>
    <property type="match status" value="1"/>
</dbReference>
<dbReference type="SMART" id="SM00558">
    <property type="entry name" value="JmjC"/>
    <property type="match status" value="1"/>
</dbReference>
<feature type="region of interest" description="Disordered" evidence="1">
    <location>
        <begin position="22"/>
        <end position="54"/>
    </location>
</feature>
<dbReference type="EMBL" id="CAWUON010000025">
    <property type="protein sequence ID" value="CAK7267255.1"/>
    <property type="molecule type" value="Genomic_DNA"/>
</dbReference>
<feature type="domain" description="F-box" evidence="2">
    <location>
        <begin position="77"/>
        <end position="123"/>
    </location>
</feature>
<dbReference type="Pfam" id="PF12937">
    <property type="entry name" value="F-box-like"/>
    <property type="match status" value="1"/>
</dbReference>
<dbReference type="Pfam" id="PF13621">
    <property type="entry name" value="Cupin_8"/>
    <property type="match status" value="1"/>
</dbReference>
<evidence type="ECO:0000256" key="1">
    <source>
        <dbReference type="SAM" id="MobiDB-lite"/>
    </source>
</evidence>
<dbReference type="InterPro" id="IPR041667">
    <property type="entry name" value="Cupin_8"/>
</dbReference>
<keyword evidence="5" id="KW-1185">Reference proteome</keyword>
<sequence>MPLVDTMITSLGGPTMLLGDAQSEPFVNDSIPPRHEMSSESSAPDADYNAPLPPHPLGVKPLGNRYLDQGTDAKEATGLFQALPDELLMLMVESLDLGSLLALGSTCRFFYAACVYDELWKALALGITGWKPSAWHGTWRSSLLSERRQARRAGSDTTAPPLVSVDCSRVFSDVLHRPYACSYTNPKQFACGIPRANQIRRLASLSYDEFAASWSDTPFVLTADPCVRAWPVVESWSLDSLRRDYATTAFRAEAVDWPYSLYDQYLRHTTDESPLYLFDKKFAEKMQLAVDDGHRPAYWKPACFGPDLFEVLGPQRPAHRWLIVGPARSGSTFHKDPNGTSAWNAVIRGAKYWILFPPGAKVPGVYVSADKSEVTSPLSIAEWLLTFHAEARASPGCIEGVCGEGEILHVPSGWWHLVVNLDPGIALTQNFVPRAHLAKVLLFLRDRPEQVTGFARGQGGHGNIGDTVDDPYSLFVERLAAQYPDQLAEAEAEIARRDSQRKRTWESVVRGDDSTLSANNSADDDKRQKTDAGGGGGFTFGFGGDYDDADEIP</sequence>
<feature type="region of interest" description="Disordered" evidence="1">
    <location>
        <begin position="495"/>
        <end position="553"/>
    </location>
</feature>
<evidence type="ECO:0000313" key="5">
    <source>
        <dbReference type="Proteomes" id="UP001642502"/>
    </source>
</evidence>
<evidence type="ECO:0000259" key="2">
    <source>
        <dbReference type="PROSITE" id="PS50181"/>
    </source>
</evidence>
<dbReference type="Gene3D" id="1.20.1280.50">
    <property type="match status" value="1"/>
</dbReference>
<dbReference type="PANTHER" id="PTHR12480">
    <property type="entry name" value="ARGININE DEMETHYLASE AND LYSYL-HYDROXYLASE JMJD"/>
    <property type="match status" value="1"/>
</dbReference>